<protein>
    <submittedName>
        <fullName evidence="3">AMP-binding protein</fullName>
    </submittedName>
</protein>
<dbReference type="RefSeq" id="WP_108719583.1">
    <property type="nucleotide sequence ID" value="NZ_VENP01000001.1"/>
</dbReference>
<keyword evidence="4" id="KW-1185">Reference proteome</keyword>
<evidence type="ECO:0000313" key="3">
    <source>
        <dbReference type="EMBL" id="TNU77352.1"/>
    </source>
</evidence>
<dbReference type="InterPro" id="IPR042099">
    <property type="entry name" value="ANL_N_sf"/>
</dbReference>
<dbReference type="PANTHER" id="PTHR36932:SF1">
    <property type="entry name" value="CAPSULAR POLYSACCHARIDE BIOSYNTHESIS PROTEIN"/>
    <property type="match status" value="1"/>
</dbReference>
<feature type="region of interest" description="Disordered" evidence="1">
    <location>
        <begin position="1"/>
        <end position="59"/>
    </location>
</feature>
<dbReference type="Gene3D" id="3.40.50.12780">
    <property type="entry name" value="N-terminal domain of ligase-like"/>
    <property type="match status" value="1"/>
</dbReference>
<sequence>MRTTDASAPRAGEAHEASDPGGASDARGPVGTSGPSDGEDRAPGTTGRGGAEARPATGALAQLAAEYEAMGSIALTDDERWPGAGDGDRAHLTALLAEPGAPRWTHRTGDRLTAADLAALARRDEAALIGSLAPGATTGPPDGPTSTTPDGERHSGGAPTPDGEPAWVRALVERAHAVVPRYRASERAGLTGPSSALRDLPLVSREDLVRDVASYVPIDVPLDRVLEGSSSGSVGAAIHVPLHPVPVAADLLALHALVERVGVPWRAEPDRLALALLVDQERAFTYASLMQAFPGSSAAAGGVGLASPPLMARVNLDPRAWASASDRDAWLARHDPQVVSTSTLPLLTLLALAERGLAVRPLAVVNGATHLTPAARDLVLDRWGAPVVDVYGLREVGLVAWAGPDEAREGVHRVLPRRVHVEVVDEAGRPVPDGVRGEVVVTVEENPYLPLLRYRTGDTAALRRGSDGVLLVALEGRHVVLYRDAAGRQRPSVEATQLLQACGLLAWHLHQDADGGLTLLALPSPGVGRAGAEEARDAVADWLGRDVELTLAPTVAAFPPGKPRRFSAADRAV</sequence>
<feature type="domain" description="AMP-dependent synthetase/ligase" evidence="2">
    <location>
        <begin position="362"/>
        <end position="441"/>
    </location>
</feature>
<dbReference type="SUPFAM" id="SSF56801">
    <property type="entry name" value="Acetyl-CoA synthetase-like"/>
    <property type="match status" value="1"/>
</dbReference>
<comment type="caution">
    <text evidence="3">The sequence shown here is derived from an EMBL/GenBank/DDBJ whole genome shotgun (WGS) entry which is preliminary data.</text>
</comment>
<dbReference type="OrthoDB" id="580775at2"/>
<feature type="compositionally biased region" description="Low complexity" evidence="1">
    <location>
        <begin position="133"/>
        <end position="149"/>
    </location>
</feature>
<dbReference type="EMBL" id="VENP01000001">
    <property type="protein sequence ID" value="TNU77352.1"/>
    <property type="molecule type" value="Genomic_DNA"/>
</dbReference>
<reference evidence="3 4" key="1">
    <citation type="submission" date="2019-06" db="EMBL/GenBank/DDBJ databases">
        <title>Draft genome sequence of Miniimonas arenae KCTC 19750T isolated from sea sand.</title>
        <authorList>
            <person name="Park S.-J."/>
        </authorList>
    </citation>
    <scope>NUCLEOTIDE SEQUENCE [LARGE SCALE GENOMIC DNA]</scope>
    <source>
        <strain evidence="3 4">KCTC 19750</strain>
    </source>
</reference>
<proteinExistence type="predicted"/>
<feature type="region of interest" description="Disordered" evidence="1">
    <location>
        <begin position="131"/>
        <end position="164"/>
    </location>
</feature>
<dbReference type="Pfam" id="PF00501">
    <property type="entry name" value="AMP-binding"/>
    <property type="match status" value="1"/>
</dbReference>
<dbReference type="Proteomes" id="UP000313849">
    <property type="component" value="Unassembled WGS sequence"/>
</dbReference>
<organism evidence="3 4">
    <name type="scientific">Miniimonas arenae</name>
    <dbReference type="NCBI Taxonomy" id="676201"/>
    <lineage>
        <taxon>Bacteria</taxon>
        <taxon>Bacillati</taxon>
        <taxon>Actinomycetota</taxon>
        <taxon>Actinomycetes</taxon>
        <taxon>Micrococcales</taxon>
        <taxon>Beutenbergiaceae</taxon>
        <taxon>Miniimonas</taxon>
    </lineage>
</organism>
<gene>
    <name evidence="3" type="ORF">FH969_00895</name>
</gene>
<dbReference type="PANTHER" id="PTHR36932">
    <property type="entry name" value="CAPSULAR POLYSACCHARIDE BIOSYNTHESIS PROTEIN"/>
    <property type="match status" value="1"/>
</dbReference>
<dbReference type="AlphaFoldDB" id="A0A5C5BI59"/>
<accession>A0A5C5BI59</accession>
<dbReference type="InterPro" id="IPR053158">
    <property type="entry name" value="CapK_Type1_Caps_Biosynth"/>
</dbReference>
<name>A0A5C5BI59_9MICO</name>
<evidence type="ECO:0000259" key="2">
    <source>
        <dbReference type="Pfam" id="PF00501"/>
    </source>
</evidence>
<evidence type="ECO:0000313" key="4">
    <source>
        <dbReference type="Proteomes" id="UP000313849"/>
    </source>
</evidence>
<dbReference type="InterPro" id="IPR000873">
    <property type="entry name" value="AMP-dep_synth/lig_dom"/>
</dbReference>
<evidence type="ECO:0000256" key="1">
    <source>
        <dbReference type="SAM" id="MobiDB-lite"/>
    </source>
</evidence>